<proteinExistence type="predicted"/>
<dbReference type="EMBL" id="SIDB01000009">
    <property type="protein sequence ID" value="KAI3428652.1"/>
    <property type="molecule type" value="Genomic_DNA"/>
</dbReference>
<evidence type="ECO:0000256" key="1">
    <source>
        <dbReference type="SAM" id="MobiDB-lite"/>
    </source>
</evidence>
<dbReference type="PANTHER" id="PTHR31596:SF1">
    <property type="entry name" value="T-CELL ACTIVATION INHIBITOR, MITOCHONDRIAL"/>
    <property type="match status" value="1"/>
</dbReference>
<dbReference type="Pfam" id="PF14687">
    <property type="entry name" value="DUF4460"/>
    <property type="match status" value="1"/>
</dbReference>
<reference evidence="4" key="2">
    <citation type="submission" date="2020-11" db="EMBL/GenBank/DDBJ databases">
        <authorList>
            <person name="Cecchin M."/>
            <person name="Marcolungo L."/>
            <person name="Rossato M."/>
            <person name="Girolomoni L."/>
            <person name="Cosentino E."/>
            <person name="Cuine S."/>
            <person name="Li-Beisson Y."/>
            <person name="Delledonne M."/>
            <person name="Ballottari M."/>
        </authorList>
    </citation>
    <scope>NUCLEOTIDE SEQUENCE</scope>
    <source>
        <strain evidence="4">211/11P</strain>
        <tissue evidence="4">Whole cell</tissue>
    </source>
</reference>
<keyword evidence="5" id="KW-1185">Reference proteome</keyword>
<dbReference type="InterPro" id="IPR028031">
    <property type="entry name" value="DUF4460"/>
</dbReference>
<evidence type="ECO:0000313" key="4">
    <source>
        <dbReference type="EMBL" id="KAI3428652.1"/>
    </source>
</evidence>
<evidence type="ECO:0000313" key="5">
    <source>
        <dbReference type="Proteomes" id="UP001055712"/>
    </source>
</evidence>
<dbReference type="AlphaFoldDB" id="A0A9D4YVJ5"/>
<dbReference type="OrthoDB" id="1888383at2759"/>
<dbReference type="InterPro" id="IPR027986">
    <property type="entry name" value="TCAIM"/>
</dbReference>
<feature type="domain" description="DUF4460" evidence="2">
    <location>
        <begin position="19"/>
        <end position="84"/>
    </location>
</feature>
<dbReference type="Pfam" id="PF14688">
    <property type="entry name" value="DUF4461"/>
    <property type="match status" value="1"/>
</dbReference>
<evidence type="ECO:0008006" key="6">
    <source>
        <dbReference type="Google" id="ProtNLM"/>
    </source>
</evidence>
<sequence>MAGCRCLTMIAGRRWQSTQAEEFPSFKAALHAVYKKVHPDLFNNHQAAKAANTRSMKLLHEYVEATQTGPKVALPYRFHFFVHGSPNSSGPQPAPAPAAQGSLPAGLREVVVTLPPPTRGLPGEALSTGSRKGFSSLLAALGLPSRFAGSTDGNAANEQYSRFVSLRDFLPQAVETVHKHAAVQSSSNLPLSALRTSLRLAHNVSVGFGHVGSQLPLLQQLVAALNSLPAGTDLSGLELMLGQYSGVDLLGRVLLAEAGTQEEWARHLAGVDVAHCRRRQELVRELRARERAVAAALGLGLLFTEQQEMLLAPEHGRLMDRLAAVAAERGPMGGGGFRDLSIMLTSAALDTTEQPSHGHKSHSSRSSSSDELGGITTSGSLGLLVAPLSVTADQLYTAMQQLGGPLVAVKQRLRLQGEELRALRTQVQQKLNLRMLLWDSAVGVSEYRSCLNRMLGNAQQLSGLLHGTCVRVAEVNAVWADRGGIDIAWNWRM</sequence>
<dbReference type="InterPro" id="IPR027989">
    <property type="entry name" value="DUF4461"/>
</dbReference>
<reference evidence="4" key="1">
    <citation type="journal article" date="2019" name="Plant J.">
        <title>Chlorella vulgaris genome assembly and annotation reveals the molecular basis for metabolic acclimation to high light conditions.</title>
        <authorList>
            <person name="Cecchin M."/>
            <person name="Marcolungo L."/>
            <person name="Rossato M."/>
            <person name="Girolomoni L."/>
            <person name="Cosentino E."/>
            <person name="Cuine S."/>
            <person name="Li-Beisson Y."/>
            <person name="Delledonne M."/>
            <person name="Ballottari M."/>
        </authorList>
    </citation>
    <scope>NUCLEOTIDE SEQUENCE</scope>
    <source>
        <strain evidence="4">211/11P</strain>
    </source>
</reference>
<dbReference type="GO" id="GO:0005739">
    <property type="term" value="C:mitochondrion"/>
    <property type="evidence" value="ECO:0007669"/>
    <property type="project" value="TreeGrafter"/>
</dbReference>
<comment type="caution">
    <text evidence="4">The sequence shown here is derived from an EMBL/GenBank/DDBJ whole genome shotgun (WGS) entry which is preliminary data.</text>
</comment>
<gene>
    <name evidence="4" type="ORF">D9Q98_007475</name>
</gene>
<accession>A0A9D4YVJ5</accession>
<protein>
    <recommendedName>
        <fullName evidence="6">DUF4460 domain-containing protein</fullName>
    </recommendedName>
</protein>
<feature type="domain" description="DUF4461" evidence="3">
    <location>
        <begin position="204"/>
        <end position="491"/>
    </location>
</feature>
<evidence type="ECO:0000259" key="3">
    <source>
        <dbReference type="Pfam" id="PF14688"/>
    </source>
</evidence>
<dbReference type="Proteomes" id="UP001055712">
    <property type="component" value="Unassembled WGS sequence"/>
</dbReference>
<dbReference type="PANTHER" id="PTHR31596">
    <property type="entry name" value="T-CELL ACTIVATION INHIBITOR, MITOCHONDRIAL"/>
    <property type="match status" value="1"/>
</dbReference>
<name>A0A9D4YVJ5_CHLVU</name>
<organism evidence="4 5">
    <name type="scientific">Chlorella vulgaris</name>
    <name type="common">Green alga</name>
    <dbReference type="NCBI Taxonomy" id="3077"/>
    <lineage>
        <taxon>Eukaryota</taxon>
        <taxon>Viridiplantae</taxon>
        <taxon>Chlorophyta</taxon>
        <taxon>core chlorophytes</taxon>
        <taxon>Trebouxiophyceae</taxon>
        <taxon>Chlorellales</taxon>
        <taxon>Chlorellaceae</taxon>
        <taxon>Chlorella clade</taxon>
        <taxon>Chlorella</taxon>
    </lineage>
</organism>
<feature type="region of interest" description="Disordered" evidence="1">
    <location>
        <begin position="351"/>
        <end position="372"/>
    </location>
</feature>
<evidence type="ECO:0000259" key="2">
    <source>
        <dbReference type="Pfam" id="PF14687"/>
    </source>
</evidence>